<evidence type="ECO:0000313" key="2">
    <source>
        <dbReference type="EMBL" id="QND72681.1"/>
    </source>
</evidence>
<protein>
    <submittedName>
        <fullName evidence="2">Helix-turn-helix domain-containing protein</fullName>
    </submittedName>
</protein>
<dbReference type="EMBL" id="CP050292">
    <property type="protein sequence ID" value="QND72681.1"/>
    <property type="molecule type" value="Genomic_DNA"/>
</dbReference>
<gene>
    <name evidence="2" type="ORF">HB776_16620</name>
</gene>
<dbReference type="AlphaFoldDB" id="A0A7G6U0Z9"/>
<name>A0A7G6U0Z9_9BRAD</name>
<dbReference type="Pfam" id="PF12728">
    <property type="entry name" value="HTH_17"/>
    <property type="match status" value="1"/>
</dbReference>
<feature type="domain" description="Helix-turn-helix" evidence="1">
    <location>
        <begin position="10"/>
        <end position="58"/>
    </location>
</feature>
<organism evidence="2 3">
    <name type="scientific">Tardiphaga robiniae</name>
    <dbReference type="NCBI Taxonomy" id="943830"/>
    <lineage>
        <taxon>Bacteria</taxon>
        <taxon>Pseudomonadati</taxon>
        <taxon>Pseudomonadota</taxon>
        <taxon>Alphaproteobacteria</taxon>
        <taxon>Hyphomicrobiales</taxon>
        <taxon>Nitrobacteraceae</taxon>
        <taxon>Tardiphaga</taxon>
    </lineage>
</organism>
<dbReference type="InterPro" id="IPR010093">
    <property type="entry name" value="SinI_DNA-bd"/>
</dbReference>
<proteinExistence type="predicted"/>
<evidence type="ECO:0000259" key="1">
    <source>
        <dbReference type="Pfam" id="PF12728"/>
    </source>
</evidence>
<reference evidence="3" key="1">
    <citation type="journal article" date="2020" name="Mol. Plant Microbe">
        <title>Rhizobial microsymbionts of the narrowly endemic Oxytropis species growing in Kamchatka are characterized by significant genetic diversity and possess a set of genes that are associated with T3SS and T6SS secretion systems and can affect the development of symbiosis.</title>
        <authorList>
            <person name="Safronova V."/>
            <person name="Guro P."/>
            <person name="Sazanova A."/>
            <person name="Kuznetsova I."/>
            <person name="Belimov A."/>
            <person name="Yakubov V."/>
            <person name="Chirak E."/>
            <person name="Afonin A."/>
            <person name="Gogolev Y."/>
            <person name="Andronov E."/>
            <person name="Tikhonovich I."/>
        </authorList>
    </citation>
    <scope>NUCLEOTIDE SEQUENCE [LARGE SCALE GENOMIC DNA]</scope>
    <source>
        <strain evidence="3">581</strain>
    </source>
</reference>
<accession>A0A7G6U0Z9</accession>
<evidence type="ECO:0000313" key="3">
    <source>
        <dbReference type="Proteomes" id="UP000515291"/>
    </source>
</evidence>
<dbReference type="Gene3D" id="3.90.105.50">
    <property type="match status" value="1"/>
</dbReference>
<sequence>MIAFSQRFTCTIDEACEATGLGRTKLYELIGAGHLATTTVGRRRLVAVQSLLSLLKANMST</sequence>
<dbReference type="Proteomes" id="UP000515291">
    <property type="component" value="Chromosome"/>
</dbReference>
<dbReference type="InterPro" id="IPR041657">
    <property type="entry name" value="HTH_17"/>
</dbReference>
<dbReference type="RefSeq" id="WP_184511601.1">
    <property type="nucleotide sequence ID" value="NZ_CP050292.1"/>
</dbReference>
<dbReference type="GO" id="GO:0003677">
    <property type="term" value="F:DNA binding"/>
    <property type="evidence" value="ECO:0007669"/>
    <property type="project" value="InterPro"/>
</dbReference>
<dbReference type="KEGG" id="trb:HB776_16620"/>
<dbReference type="InterPro" id="IPR038148">
    <property type="entry name" value="Tn1545/Tn916_Xis"/>
</dbReference>
<dbReference type="NCBIfam" id="TIGR01764">
    <property type="entry name" value="excise"/>
    <property type="match status" value="1"/>
</dbReference>